<evidence type="ECO:0000313" key="11">
    <source>
        <dbReference type="EMBL" id="KAF9063692.1"/>
    </source>
</evidence>
<evidence type="ECO:0000256" key="1">
    <source>
        <dbReference type="ARBA" id="ARBA00012513"/>
    </source>
</evidence>
<gene>
    <name evidence="11" type="ORF">BDP27DRAFT_227846</name>
</gene>
<feature type="region of interest" description="Disordered" evidence="9">
    <location>
        <begin position="31"/>
        <end position="61"/>
    </location>
</feature>
<feature type="compositionally biased region" description="Polar residues" evidence="9">
    <location>
        <begin position="31"/>
        <end position="40"/>
    </location>
</feature>
<dbReference type="EMBL" id="JADNRY010000140">
    <property type="protein sequence ID" value="KAF9063692.1"/>
    <property type="molecule type" value="Genomic_DNA"/>
</dbReference>
<evidence type="ECO:0000256" key="5">
    <source>
        <dbReference type="ARBA" id="ARBA00022777"/>
    </source>
</evidence>
<dbReference type="GO" id="GO:0004674">
    <property type="term" value="F:protein serine/threonine kinase activity"/>
    <property type="evidence" value="ECO:0007669"/>
    <property type="project" value="UniProtKB-KW"/>
</dbReference>
<organism evidence="11 12">
    <name type="scientific">Rhodocollybia butyracea</name>
    <dbReference type="NCBI Taxonomy" id="206335"/>
    <lineage>
        <taxon>Eukaryota</taxon>
        <taxon>Fungi</taxon>
        <taxon>Dikarya</taxon>
        <taxon>Basidiomycota</taxon>
        <taxon>Agaricomycotina</taxon>
        <taxon>Agaricomycetes</taxon>
        <taxon>Agaricomycetidae</taxon>
        <taxon>Agaricales</taxon>
        <taxon>Marasmiineae</taxon>
        <taxon>Omphalotaceae</taxon>
        <taxon>Rhodocollybia</taxon>
    </lineage>
</organism>
<feature type="region of interest" description="Disordered" evidence="9">
    <location>
        <begin position="108"/>
        <end position="210"/>
    </location>
</feature>
<feature type="region of interest" description="Disordered" evidence="9">
    <location>
        <begin position="473"/>
        <end position="523"/>
    </location>
</feature>
<evidence type="ECO:0000256" key="2">
    <source>
        <dbReference type="ARBA" id="ARBA00022527"/>
    </source>
</evidence>
<feature type="compositionally biased region" description="Low complexity" evidence="9">
    <location>
        <begin position="270"/>
        <end position="290"/>
    </location>
</feature>
<dbReference type="EC" id="2.7.11.1" evidence="1"/>
<evidence type="ECO:0000256" key="7">
    <source>
        <dbReference type="ARBA" id="ARBA00047899"/>
    </source>
</evidence>
<name>A0A9P5U2M5_9AGAR</name>
<feature type="compositionally biased region" description="Low complexity" evidence="9">
    <location>
        <begin position="41"/>
        <end position="61"/>
    </location>
</feature>
<keyword evidence="5 11" id="KW-0418">Kinase</keyword>
<dbReference type="PROSITE" id="PS50011">
    <property type="entry name" value="PROTEIN_KINASE_DOM"/>
    <property type="match status" value="1"/>
</dbReference>
<evidence type="ECO:0000259" key="10">
    <source>
        <dbReference type="PROSITE" id="PS50011"/>
    </source>
</evidence>
<dbReference type="SUPFAM" id="SSF56112">
    <property type="entry name" value="Protein kinase-like (PK-like)"/>
    <property type="match status" value="1"/>
</dbReference>
<keyword evidence="12" id="KW-1185">Reference proteome</keyword>
<feature type="compositionally biased region" description="Low complexity" evidence="9">
    <location>
        <begin position="125"/>
        <end position="135"/>
    </location>
</feature>
<dbReference type="AlphaFoldDB" id="A0A9P5U2M5"/>
<dbReference type="GO" id="GO:0005829">
    <property type="term" value="C:cytosol"/>
    <property type="evidence" value="ECO:0007669"/>
    <property type="project" value="TreeGrafter"/>
</dbReference>
<dbReference type="Proteomes" id="UP000772434">
    <property type="component" value="Unassembled WGS sequence"/>
</dbReference>
<keyword evidence="3" id="KW-0808">Transferase</keyword>
<accession>A0A9P5U2M5</accession>
<evidence type="ECO:0000256" key="3">
    <source>
        <dbReference type="ARBA" id="ARBA00022679"/>
    </source>
</evidence>
<dbReference type="Gene3D" id="1.10.510.10">
    <property type="entry name" value="Transferase(Phosphotransferase) domain 1"/>
    <property type="match status" value="2"/>
</dbReference>
<dbReference type="InterPro" id="IPR008271">
    <property type="entry name" value="Ser/Thr_kinase_AS"/>
</dbReference>
<dbReference type="SMART" id="SM00220">
    <property type="entry name" value="S_TKc"/>
    <property type="match status" value="1"/>
</dbReference>
<dbReference type="GO" id="GO:0030003">
    <property type="term" value="P:intracellular monoatomic cation homeostasis"/>
    <property type="evidence" value="ECO:0007669"/>
    <property type="project" value="TreeGrafter"/>
</dbReference>
<dbReference type="InterPro" id="IPR000719">
    <property type="entry name" value="Prot_kinase_dom"/>
</dbReference>
<evidence type="ECO:0000256" key="8">
    <source>
        <dbReference type="ARBA" id="ARBA00048679"/>
    </source>
</evidence>
<dbReference type="GO" id="GO:0005524">
    <property type="term" value="F:ATP binding"/>
    <property type="evidence" value="ECO:0007669"/>
    <property type="project" value="UniProtKB-KW"/>
</dbReference>
<evidence type="ECO:0000256" key="4">
    <source>
        <dbReference type="ARBA" id="ARBA00022741"/>
    </source>
</evidence>
<sequence length="850" mass="91260">MTHLPSEPDTLYPAGDEEELASGMIIRSFLPSSHRNTSSQPPISVASSATPPSSTTSATAASVPVTLRLSRALGQGTFSSVWLAEDLSPTSLLLRSRKSLKDLKRKNTLDKGLEHEPSERKNGKLKSSLSTTSSLMRRLRGGVSGTRPGGASASSSKGHSSDKPYTSVTMGRHGTLMPSPSFSSNDLAPGIPSSLIPGHPSSSASSTVSSRSLGLGLPVYNVPLDQQHIYPGRSVYLEFNDDSSGSLSPPMSPNFYSDRLSISGLDGHNSSTSGSISRASSVSWKSSASSDESHDGIGAEGAASASRRSSTKSSTRKSNLRSRLVAVKLTSRGVIEERDRAPGQVLSRREKLEEEERAKERDRTRVSFVREVEVLKHISHPNITPLLSHLTTRTHHVLVLPYLPGGDLLGLVNDDAAWNNLGENTLRRIFSELCKAVSWMHGVGLVHRDIKLENILLTVSLSPELLDGPSSASTITGAGLTESTTSSPTSYTFSDSKSVPSSPTSYSYDSSMPPPPPNPYTFPTLSQPLIKLTDFGLSRFIDSANPLLTTRCGSEAYAAPELVVSGGRAGVASSRKSPWFAEDQAAGYASEADSERESGGGYDARETDAWACGVVLYALVARQLPFGEGPGEALGSGPGKISGEGGSMKGFTPMERRQWLMNIARSEWRWPESEEVSFEEGSELRGPGLVHCSGARRVVKNLLVRDPSRRARVKDLWNDDWLTGSGIGGGATPNSYESRRDNVESLPDVYSSYTPRTPAEHLVLVSSRAPSGLPTPPSLLFPSNSLTIPDVIASHEDVGEEFDNDRRENGDTDMGESEPEEDELDEEEDGDGWLVDKEGINNIARSEVPR</sequence>
<dbReference type="PANTHER" id="PTHR24343">
    <property type="entry name" value="SERINE/THREONINE KINASE"/>
    <property type="match status" value="1"/>
</dbReference>
<protein>
    <recommendedName>
        <fullName evidence="1">non-specific serine/threonine protein kinase</fullName>
        <ecNumber evidence="1">2.7.11.1</ecNumber>
    </recommendedName>
</protein>
<keyword evidence="2" id="KW-0723">Serine/threonine-protein kinase</keyword>
<feature type="region of interest" description="Disordered" evidence="9">
    <location>
        <begin position="795"/>
        <end position="850"/>
    </location>
</feature>
<feature type="compositionally biased region" description="Low complexity" evidence="9">
    <location>
        <begin position="481"/>
        <end position="511"/>
    </location>
</feature>
<dbReference type="PROSITE" id="PS00108">
    <property type="entry name" value="PROTEIN_KINASE_ST"/>
    <property type="match status" value="1"/>
</dbReference>
<evidence type="ECO:0000313" key="12">
    <source>
        <dbReference type="Proteomes" id="UP000772434"/>
    </source>
</evidence>
<feature type="compositionally biased region" description="Low complexity" evidence="9">
    <location>
        <begin position="149"/>
        <end position="158"/>
    </location>
</feature>
<keyword evidence="4" id="KW-0547">Nucleotide-binding</keyword>
<dbReference type="OrthoDB" id="289250at2759"/>
<comment type="caution">
    <text evidence="11">The sequence shown here is derived from an EMBL/GenBank/DDBJ whole genome shotgun (WGS) entry which is preliminary data.</text>
</comment>
<feature type="domain" description="Protein kinase" evidence="10">
    <location>
        <begin position="289"/>
        <end position="722"/>
    </location>
</feature>
<feature type="compositionally biased region" description="Acidic residues" evidence="9">
    <location>
        <begin position="811"/>
        <end position="831"/>
    </location>
</feature>
<evidence type="ECO:0000256" key="9">
    <source>
        <dbReference type="SAM" id="MobiDB-lite"/>
    </source>
</evidence>
<keyword evidence="6" id="KW-0067">ATP-binding</keyword>
<comment type="catalytic activity">
    <reaction evidence="7">
        <text>L-threonyl-[protein] + ATP = O-phospho-L-threonyl-[protein] + ADP + H(+)</text>
        <dbReference type="Rhea" id="RHEA:46608"/>
        <dbReference type="Rhea" id="RHEA-COMP:11060"/>
        <dbReference type="Rhea" id="RHEA-COMP:11605"/>
        <dbReference type="ChEBI" id="CHEBI:15378"/>
        <dbReference type="ChEBI" id="CHEBI:30013"/>
        <dbReference type="ChEBI" id="CHEBI:30616"/>
        <dbReference type="ChEBI" id="CHEBI:61977"/>
        <dbReference type="ChEBI" id="CHEBI:456216"/>
        <dbReference type="EC" id="2.7.11.1"/>
    </reaction>
</comment>
<comment type="catalytic activity">
    <reaction evidence="8">
        <text>L-seryl-[protein] + ATP = O-phospho-L-seryl-[protein] + ADP + H(+)</text>
        <dbReference type="Rhea" id="RHEA:17989"/>
        <dbReference type="Rhea" id="RHEA-COMP:9863"/>
        <dbReference type="Rhea" id="RHEA-COMP:11604"/>
        <dbReference type="ChEBI" id="CHEBI:15378"/>
        <dbReference type="ChEBI" id="CHEBI:29999"/>
        <dbReference type="ChEBI" id="CHEBI:30616"/>
        <dbReference type="ChEBI" id="CHEBI:83421"/>
        <dbReference type="ChEBI" id="CHEBI:456216"/>
        <dbReference type="EC" id="2.7.11.1"/>
    </reaction>
</comment>
<dbReference type="InterPro" id="IPR011009">
    <property type="entry name" value="Kinase-like_dom_sf"/>
</dbReference>
<feature type="region of interest" description="Disordered" evidence="9">
    <location>
        <begin position="267"/>
        <end position="320"/>
    </location>
</feature>
<reference evidence="11" key="1">
    <citation type="submission" date="2020-11" db="EMBL/GenBank/DDBJ databases">
        <authorList>
            <consortium name="DOE Joint Genome Institute"/>
            <person name="Ahrendt S."/>
            <person name="Riley R."/>
            <person name="Andreopoulos W."/>
            <person name="Labutti K."/>
            <person name="Pangilinan J."/>
            <person name="Ruiz-Duenas F.J."/>
            <person name="Barrasa J.M."/>
            <person name="Sanchez-Garcia M."/>
            <person name="Camarero S."/>
            <person name="Miyauchi S."/>
            <person name="Serrano A."/>
            <person name="Linde D."/>
            <person name="Babiker R."/>
            <person name="Drula E."/>
            <person name="Ayuso-Fernandez I."/>
            <person name="Pacheco R."/>
            <person name="Padilla G."/>
            <person name="Ferreira P."/>
            <person name="Barriuso J."/>
            <person name="Kellner H."/>
            <person name="Castanera R."/>
            <person name="Alfaro M."/>
            <person name="Ramirez L."/>
            <person name="Pisabarro A.G."/>
            <person name="Kuo A."/>
            <person name="Tritt A."/>
            <person name="Lipzen A."/>
            <person name="He G."/>
            <person name="Yan M."/>
            <person name="Ng V."/>
            <person name="Cullen D."/>
            <person name="Martin F."/>
            <person name="Rosso M.-N."/>
            <person name="Henrissat B."/>
            <person name="Hibbett D."/>
            <person name="Martinez A.T."/>
            <person name="Grigoriev I.V."/>
        </authorList>
    </citation>
    <scope>NUCLEOTIDE SEQUENCE</scope>
    <source>
        <strain evidence="11">AH 40177</strain>
    </source>
</reference>
<feature type="compositionally biased region" description="Low complexity" evidence="9">
    <location>
        <begin position="303"/>
        <end position="313"/>
    </location>
</feature>
<evidence type="ECO:0000256" key="6">
    <source>
        <dbReference type="ARBA" id="ARBA00022840"/>
    </source>
</evidence>
<proteinExistence type="predicted"/>
<dbReference type="PANTHER" id="PTHR24343:SF558">
    <property type="entry name" value="PROTEIN KINASE DOMAIN-CONTAINING PROTEIN"/>
    <property type="match status" value="1"/>
</dbReference>
<feature type="compositionally biased region" description="Low complexity" evidence="9">
    <location>
        <begin position="189"/>
        <end position="210"/>
    </location>
</feature>
<dbReference type="Pfam" id="PF00069">
    <property type="entry name" value="Pkinase"/>
    <property type="match status" value="1"/>
</dbReference>
<feature type="compositionally biased region" description="Basic and acidic residues" evidence="9">
    <location>
        <begin position="108"/>
        <end position="122"/>
    </location>
</feature>